<dbReference type="RefSeq" id="WP_307156758.1">
    <property type="nucleotide sequence ID" value="NZ_JAUSWH010000002.1"/>
</dbReference>
<dbReference type="InterPro" id="IPR036282">
    <property type="entry name" value="Glutathione-S-Trfase_C_sf"/>
</dbReference>
<organism evidence="2 3">
    <name type="scientific">Rhizobium paknamense</name>
    <dbReference type="NCBI Taxonomy" id="1206817"/>
    <lineage>
        <taxon>Bacteria</taxon>
        <taxon>Pseudomonadati</taxon>
        <taxon>Pseudomonadota</taxon>
        <taxon>Alphaproteobacteria</taxon>
        <taxon>Hyphomicrobiales</taxon>
        <taxon>Rhizobiaceae</taxon>
        <taxon>Rhizobium/Agrobacterium group</taxon>
        <taxon>Rhizobium</taxon>
    </lineage>
</organism>
<dbReference type="GO" id="GO:0004364">
    <property type="term" value="F:glutathione transferase activity"/>
    <property type="evidence" value="ECO:0007669"/>
    <property type="project" value="UniProtKB-EC"/>
</dbReference>
<reference evidence="2 3" key="1">
    <citation type="submission" date="2023-07" db="EMBL/GenBank/DDBJ databases">
        <title>Genomic Encyclopedia of Type Strains, Phase IV (KMG-IV): sequencing the most valuable type-strain genomes for metagenomic binning, comparative biology and taxonomic classification.</title>
        <authorList>
            <person name="Goeker M."/>
        </authorList>
    </citation>
    <scope>NUCLEOTIDE SEQUENCE [LARGE SCALE GENOMIC DNA]</scope>
    <source>
        <strain evidence="2 3">DSM 100301</strain>
    </source>
</reference>
<name>A0ABU0I8I5_9HYPH</name>
<dbReference type="InterPro" id="IPR004045">
    <property type="entry name" value="Glutathione_S-Trfase_N"/>
</dbReference>
<evidence type="ECO:0000259" key="1">
    <source>
        <dbReference type="PROSITE" id="PS50404"/>
    </source>
</evidence>
<evidence type="ECO:0000313" key="3">
    <source>
        <dbReference type="Proteomes" id="UP001235269"/>
    </source>
</evidence>
<protein>
    <submittedName>
        <fullName evidence="2">Glutathione S-transferase</fullName>
        <ecNumber evidence="2">2.5.1.18</ecNumber>
    </submittedName>
</protein>
<keyword evidence="2" id="KW-0808">Transferase</keyword>
<dbReference type="EMBL" id="JAUSWH010000002">
    <property type="protein sequence ID" value="MDQ0454547.1"/>
    <property type="molecule type" value="Genomic_DNA"/>
</dbReference>
<comment type="caution">
    <text evidence="2">The sequence shown here is derived from an EMBL/GenBank/DDBJ whole genome shotgun (WGS) entry which is preliminary data.</text>
</comment>
<dbReference type="Gene3D" id="1.20.1050.10">
    <property type="match status" value="1"/>
</dbReference>
<dbReference type="PANTHER" id="PTHR44051:SF9">
    <property type="entry name" value="GLUTATHIONE S-TRANSFERASE 1"/>
    <property type="match status" value="1"/>
</dbReference>
<dbReference type="SFLD" id="SFLDG01150">
    <property type="entry name" value="Main.1:_Beta-like"/>
    <property type="match status" value="1"/>
</dbReference>
<proteinExistence type="predicted"/>
<dbReference type="EC" id="2.5.1.18" evidence="2"/>
<gene>
    <name evidence="2" type="ORF">QO005_000874</name>
</gene>
<evidence type="ECO:0000313" key="2">
    <source>
        <dbReference type="EMBL" id="MDQ0454547.1"/>
    </source>
</evidence>
<sequence length="221" mass="25000">MITVHYLQHSRAHRILWLLEELGIDYQIRTYRRGADFRGPSELKAVHPLGKSPVIEDDGRIYAESGAIIDYLIDTYGGAGLKPEAGSEAYTRYRYWLHYAEGSAMPVLFLKIVIARMPRQVPWLLRPLARMISKAMVNGFIDPQVVDHLTFWESELSKDGFFTGSTLTGADIAMSFPVEAAMTELPKSFAIPAIRRYLDAIRARPAYKRALERGAYIFASS</sequence>
<dbReference type="SFLD" id="SFLDG00358">
    <property type="entry name" value="Main_(cytGST)"/>
    <property type="match status" value="1"/>
</dbReference>
<dbReference type="Pfam" id="PF00043">
    <property type="entry name" value="GST_C"/>
    <property type="match status" value="1"/>
</dbReference>
<dbReference type="CDD" id="cd03189">
    <property type="entry name" value="GST_C_GTT1_like"/>
    <property type="match status" value="1"/>
</dbReference>
<dbReference type="PANTHER" id="PTHR44051">
    <property type="entry name" value="GLUTATHIONE S-TRANSFERASE-RELATED"/>
    <property type="match status" value="1"/>
</dbReference>
<feature type="domain" description="GST N-terminal" evidence="1">
    <location>
        <begin position="1"/>
        <end position="80"/>
    </location>
</feature>
<dbReference type="Pfam" id="PF13409">
    <property type="entry name" value="GST_N_2"/>
    <property type="match status" value="1"/>
</dbReference>
<dbReference type="InterPro" id="IPR036249">
    <property type="entry name" value="Thioredoxin-like_sf"/>
</dbReference>
<dbReference type="InterPro" id="IPR004046">
    <property type="entry name" value="GST_C"/>
</dbReference>
<dbReference type="Proteomes" id="UP001235269">
    <property type="component" value="Unassembled WGS sequence"/>
</dbReference>
<dbReference type="Gene3D" id="3.40.30.10">
    <property type="entry name" value="Glutaredoxin"/>
    <property type="match status" value="1"/>
</dbReference>
<dbReference type="SUPFAM" id="SSF47616">
    <property type="entry name" value="GST C-terminal domain-like"/>
    <property type="match status" value="1"/>
</dbReference>
<dbReference type="CDD" id="cd03046">
    <property type="entry name" value="GST_N_GTT1_like"/>
    <property type="match status" value="1"/>
</dbReference>
<accession>A0ABU0I8I5</accession>
<keyword evidence="3" id="KW-1185">Reference proteome</keyword>
<dbReference type="SUPFAM" id="SSF52833">
    <property type="entry name" value="Thioredoxin-like"/>
    <property type="match status" value="1"/>
</dbReference>
<dbReference type="PROSITE" id="PS50404">
    <property type="entry name" value="GST_NTER"/>
    <property type="match status" value="1"/>
</dbReference>
<dbReference type="SFLD" id="SFLDS00019">
    <property type="entry name" value="Glutathione_Transferase_(cytos"/>
    <property type="match status" value="1"/>
</dbReference>
<dbReference type="InterPro" id="IPR040079">
    <property type="entry name" value="Glutathione_S-Trfase"/>
</dbReference>